<reference evidence="2 3" key="3">
    <citation type="submission" date="2020-08" db="EMBL/GenBank/DDBJ databases">
        <title>Genomic Encyclopedia of Type Strains, Phase IV (KMG-IV): sequencing the most valuable type-strain genomes for metagenomic binning, comparative biology and taxonomic classification.</title>
        <authorList>
            <person name="Goeker M."/>
        </authorList>
    </citation>
    <scope>NUCLEOTIDE SEQUENCE [LARGE SCALE GENOMIC DNA]</scope>
    <source>
        <strain evidence="2 3">DSM 100774</strain>
    </source>
</reference>
<reference evidence="4" key="2">
    <citation type="journal article" date="2019" name="Int. J. Syst. Evol. Microbiol.">
        <title>The Global Catalogue of Microorganisms (GCM) 10K type strain sequencing project: providing services to taxonomists for standard genome sequencing and annotation.</title>
        <authorList>
            <consortium name="The Broad Institute Genomics Platform"/>
            <consortium name="The Broad Institute Genome Sequencing Center for Infectious Disease"/>
            <person name="Wu L."/>
            <person name="Ma J."/>
        </authorList>
    </citation>
    <scope>NUCLEOTIDE SEQUENCE [LARGE SCALE GENOMIC DNA]</scope>
    <source>
        <strain evidence="4">CGMCC 1.15287</strain>
    </source>
</reference>
<evidence type="ECO:0000313" key="1">
    <source>
        <dbReference type="EMBL" id="GGG99874.1"/>
    </source>
</evidence>
<protein>
    <submittedName>
        <fullName evidence="2">Uncharacterized protein</fullName>
    </submittedName>
</protein>
<dbReference type="Proteomes" id="UP000532273">
    <property type="component" value="Unassembled WGS sequence"/>
</dbReference>
<reference evidence="1" key="4">
    <citation type="submission" date="2024-05" db="EMBL/GenBank/DDBJ databases">
        <authorList>
            <person name="Sun Q."/>
            <person name="Zhou Y."/>
        </authorList>
    </citation>
    <scope>NUCLEOTIDE SEQUENCE</scope>
    <source>
        <strain evidence="1">CGMCC 1.15287</strain>
    </source>
</reference>
<dbReference type="AlphaFoldDB" id="A0A7W6P3V9"/>
<evidence type="ECO:0000313" key="3">
    <source>
        <dbReference type="Proteomes" id="UP000532273"/>
    </source>
</evidence>
<accession>A0A7W6P3V9</accession>
<comment type="caution">
    <text evidence="2">The sequence shown here is derived from an EMBL/GenBank/DDBJ whole genome shotgun (WGS) entry which is preliminary data.</text>
</comment>
<gene>
    <name evidence="1" type="ORF">GCM10007422_12930</name>
    <name evidence="2" type="ORF">GGQ60_000123</name>
</gene>
<reference evidence="1" key="1">
    <citation type="journal article" date="2014" name="Int. J. Syst. Evol. Microbiol.">
        <title>Complete genome of a new Firmicutes species belonging to the dominant human colonic microbiota ('Ruminococcus bicirculans') reveals two chromosomes and a selective capacity to utilize plant glucans.</title>
        <authorList>
            <consortium name="NISC Comparative Sequencing Program"/>
            <person name="Wegmann U."/>
            <person name="Louis P."/>
            <person name="Goesmann A."/>
            <person name="Henrissat B."/>
            <person name="Duncan S.H."/>
            <person name="Flint H.J."/>
        </authorList>
    </citation>
    <scope>NUCLEOTIDE SEQUENCE</scope>
    <source>
        <strain evidence="1">CGMCC 1.15287</strain>
    </source>
</reference>
<keyword evidence="4" id="KW-1185">Reference proteome</keyword>
<evidence type="ECO:0000313" key="2">
    <source>
        <dbReference type="EMBL" id="MBB4106163.1"/>
    </source>
</evidence>
<dbReference type="EMBL" id="JACIEF010000001">
    <property type="protein sequence ID" value="MBB4106163.1"/>
    <property type="molecule type" value="Genomic_DNA"/>
</dbReference>
<evidence type="ECO:0000313" key="4">
    <source>
        <dbReference type="Proteomes" id="UP000642938"/>
    </source>
</evidence>
<name>A0A7W6P3V9_9SPHI</name>
<proteinExistence type="predicted"/>
<sequence>MAQLICALIVLDDTVVPPEIVHFRENRAFVIPLDPDRYDVYWPSLSVFIAHVFSCNDLCTALSTSSAVHNKYREDDEEVFIYDFSALASLIKEINPDRFILEYFEDFADITVHQLYLTVIDGKVVREATCFYDGEFELNPEFDGYQAHRALINQGTKISWLNHEKYRSYDHAKRIYEQG</sequence>
<dbReference type="Proteomes" id="UP000642938">
    <property type="component" value="Unassembled WGS sequence"/>
</dbReference>
<dbReference type="RefSeq" id="WP_183759457.1">
    <property type="nucleotide sequence ID" value="NZ_BMHZ01000002.1"/>
</dbReference>
<dbReference type="EMBL" id="BMHZ01000002">
    <property type="protein sequence ID" value="GGG99874.1"/>
    <property type="molecule type" value="Genomic_DNA"/>
</dbReference>
<organism evidence="2 3">
    <name type="scientific">Pedobacter zeae</name>
    <dbReference type="NCBI Taxonomy" id="1737356"/>
    <lineage>
        <taxon>Bacteria</taxon>
        <taxon>Pseudomonadati</taxon>
        <taxon>Bacteroidota</taxon>
        <taxon>Sphingobacteriia</taxon>
        <taxon>Sphingobacteriales</taxon>
        <taxon>Sphingobacteriaceae</taxon>
        <taxon>Pedobacter</taxon>
    </lineage>
</organism>